<reference evidence="3 4" key="1">
    <citation type="journal article" date="2009" name="Science">
        <title>Green evolution and dynamic adaptations revealed by genomes of the marine picoeukaryotes Micromonas.</title>
        <authorList>
            <person name="Worden A.Z."/>
            <person name="Lee J.H."/>
            <person name="Mock T."/>
            <person name="Rouze P."/>
            <person name="Simmons M.P."/>
            <person name="Aerts A.L."/>
            <person name="Allen A.E."/>
            <person name="Cuvelier M.L."/>
            <person name="Derelle E."/>
            <person name="Everett M.V."/>
            <person name="Foulon E."/>
            <person name="Grimwood J."/>
            <person name="Gundlach H."/>
            <person name="Henrissat B."/>
            <person name="Napoli C."/>
            <person name="McDonald S.M."/>
            <person name="Parker M.S."/>
            <person name="Rombauts S."/>
            <person name="Salamov A."/>
            <person name="Von Dassow P."/>
            <person name="Badger J.H."/>
            <person name="Coutinho P.M."/>
            <person name="Demir E."/>
            <person name="Dubchak I."/>
            <person name="Gentemann C."/>
            <person name="Eikrem W."/>
            <person name="Gready J.E."/>
            <person name="John U."/>
            <person name="Lanier W."/>
            <person name="Lindquist E.A."/>
            <person name="Lucas S."/>
            <person name="Mayer K.F."/>
            <person name="Moreau H."/>
            <person name="Not F."/>
            <person name="Otillar R."/>
            <person name="Panaud O."/>
            <person name="Pangilinan J."/>
            <person name="Paulsen I."/>
            <person name="Piegu B."/>
            <person name="Poliakov A."/>
            <person name="Robbens S."/>
            <person name="Schmutz J."/>
            <person name="Toulza E."/>
            <person name="Wyss T."/>
            <person name="Zelensky A."/>
            <person name="Zhou K."/>
            <person name="Armbrust E.V."/>
            <person name="Bhattacharya D."/>
            <person name="Goodenough U.W."/>
            <person name="Van de Peer Y."/>
            <person name="Grigoriev I.V."/>
        </authorList>
    </citation>
    <scope>NUCLEOTIDE SEQUENCE [LARGE SCALE GENOMIC DNA]</scope>
    <source>
        <strain evidence="3 4">CCMP1545</strain>
    </source>
</reference>
<evidence type="ECO:0000313" key="3">
    <source>
        <dbReference type="EMBL" id="EEH54570.1"/>
    </source>
</evidence>
<feature type="transmembrane region" description="Helical" evidence="2">
    <location>
        <begin position="302"/>
        <end position="320"/>
    </location>
</feature>
<gene>
    <name evidence="3" type="ORF">MICPUCDRAFT_60653</name>
</gene>
<dbReference type="PANTHER" id="PTHR36970:SF1">
    <property type="entry name" value="BESTROPHIN HOMOLOG"/>
    <property type="match status" value="1"/>
</dbReference>
<dbReference type="RefSeq" id="XP_003060920.1">
    <property type="nucleotide sequence ID" value="XM_003060874.1"/>
</dbReference>
<keyword evidence="2" id="KW-0472">Membrane</keyword>
<dbReference type="AlphaFoldDB" id="C1MZ97"/>
<sequence>MTPASDDLDVATPMVPPGSAHHKSTTSRGAGNGKVKRLDSYSLGDDVDDNLQRVDAMWAAESPLHVEWREGTPKTGPFAPLFGAVLALVASARVYFMFLVTVESILVSALSVASVLLFSLYKVHGNRLAVDVSWAFISFAIVFPLTNSLNEAFRRREEALRMIGEVKAYLLSYYQGHRDWDWGANGRGKLPAGHLSQVRYVVAQLVVDMRDVLTAPNTTRQEHFHTEWGRRQRMKMATIYREINQRIASHFDKISHAVEELKYGGMPGNESSRLRQYVTLTMCAWEKLKFIKKYRTPIATRAFARVYIFLHPIFWGPYYARLVEQMVGDDDASAGASSPSASLVVWANVYACTLAVLTSLAMMGLFNVRYNMEDPFCTDVRTAGGEMGGGGGAEAAGEKGGASTRSDRSSRAVGASQHISKGGMDLIHVNQEFAELMECVMKEATDAGANPCGGGPTARVWPVPELSKLAHVTFAAGVDVTRIAGDVDRQAR</sequence>
<keyword evidence="4" id="KW-1185">Reference proteome</keyword>
<feature type="region of interest" description="Disordered" evidence="1">
    <location>
        <begin position="387"/>
        <end position="412"/>
    </location>
</feature>
<dbReference type="Proteomes" id="UP000001876">
    <property type="component" value="Unassembled WGS sequence"/>
</dbReference>
<dbReference type="GeneID" id="9686616"/>
<proteinExistence type="predicted"/>
<dbReference type="EMBL" id="GG663743">
    <property type="protein sequence ID" value="EEH54570.1"/>
    <property type="molecule type" value="Genomic_DNA"/>
</dbReference>
<feature type="compositionally biased region" description="Gly residues" evidence="1">
    <location>
        <begin position="387"/>
        <end position="400"/>
    </location>
</feature>
<protein>
    <submittedName>
        <fullName evidence="3">Predicted protein</fullName>
    </submittedName>
</protein>
<keyword evidence="2" id="KW-0812">Transmembrane</keyword>
<dbReference type="STRING" id="564608.C1MZ97"/>
<dbReference type="OrthoDB" id="536576at2759"/>
<dbReference type="eggNOG" id="ENOG502S25I">
    <property type="taxonomic scope" value="Eukaryota"/>
</dbReference>
<feature type="region of interest" description="Disordered" evidence="1">
    <location>
        <begin position="1"/>
        <end position="35"/>
    </location>
</feature>
<evidence type="ECO:0000256" key="1">
    <source>
        <dbReference type="SAM" id="MobiDB-lite"/>
    </source>
</evidence>
<dbReference type="KEGG" id="mpp:MICPUCDRAFT_60653"/>
<dbReference type="PANTHER" id="PTHR36970">
    <property type="entry name" value="UNNAMED PRODUCT"/>
    <property type="match status" value="1"/>
</dbReference>
<name>C1MZ97_MICPC</name>
<feature type="transmembrane region" description="Helical" evidence="2">
    <location>
        <begin position="340"/>
        <end position="366"/>
    </location>
</feature>
<evidence type="ECO:0000313" key="4">
    <source>
        <dbReference type="Proteomes" id="UP000001876"/>
    </source>
</evidence>
<feature type="transmembrane region" description="Helical" evidence="2">
    <location>
        <begin position="133"/>
        <end position="153"/>
    </location>
</feature>
<evidence type="ECO:0000256" key="2">
    <source>
        <dbReference type="SAM" id="Phobius"/>
    </source>
</evidence>
<organism evidence="4">
    <name type="scientific">Micromonas pusilla (strain CCMP1545)</name>
    <name type="common">Picoplanktonic green alga</name>
    <dbReference type="NCBI Taxonomy" id="564608"/>
    <lineage>
        <taxon>Eukaryota</taxon>
        <taxon>Viridiplantae</taxon>
        <taxon>Chlorophyta</taxon>
        <taxon>Mamiellophyceae</taxon>
        <taxon>Mamiellales</taxon>
        <taxon>Mamiellaceae</taxon>
        <taxon>Micromonas</taxon>
    </lineage>
</organism>
<accession>C1MZ97</accession>
<keyword evidence="2" id="KW-1133">Transmembrane helix</keyword>
<feature type="transmembrane region" description="Helical" evidence="2">
    <location>
        <begin position="105"/>
        <end position="121"/>
    </location>
</feature>